<dbReference type="EMBL" id="GEBQ01026858">
    <property type="protein sequence ID" value="JAT13119.1"/>
    <property type="molecule type" value="Transcribed_RNA"/>
</dbReference>
<feature type="non-terminal residue" evidence="2">
    <location>
        <position position="1"/>
    </location>
</feature>
<evidence type="ECO:0000313" key="2">
    <source>
        <dbReference type="EMBL" id="JAT13119.1"/>
    </source>
</evidence>
<reference evidence="2" key="1">
    <citation type="submission" date="2015-11" db="EMBL/GenBank/DDBJ databases">
        <title>De novo transcriptome assembly of four potential Pierce s Disease insect vectors from Arizona vineyards.</title>
        <authorList>
            <person name="Tassone E.E."/>
        </authorList>
    </citation>
    <scope>NUCLEOTIDE SEQUENCE</scope>
</reference>
<proteinExistence type="predicted"/>
<feature type="non-terminal residue" evidence="2">
    <location>
        <position position="135"/>
    </location>
</feature>
<dbReference type="AlphaFoldDB" id="A0A1B6KNT3"/>
<name>A0A1B6KNT3_9HEMI</name>
<sequence length="135" mass="15080">FDSATKNFNYSDASEEDEGDVSEEMEEDDEQDVPLSLVTTKRNPDKIVSNSPINSVGSKVSKPALLEGISRIEDDIKDFGPSKSVDFSNQLSNDQNKLLEQDKELSEAIDNDQNKLLEQDKELSEAIDNDQNKLL</sequence>
<feature type="compositionally biased region" description="Polar residues" evidence="1">
    <location>
        <begin position="48"/>
        <end position="58"/>
    </location>
</feature>
<evidence type="ECO:0000256" key="1">
    <source>
        <dbReference type="SAM" id="MobiDB-lite"/>
    </source>
</evidence>
<gene>
    <name evidence="2" type="ORF">g.51332</name>
</gene>
<accession>A0A1B6KNT3</accession>
<organism evidence="2">
    <name type="scientific">Graphocephala atropunctata</name>
    <dbReference type="NCBI Taxonomy" id="36148"/>
    <lineage>
        <taxon>Eukaryota</taxon>
        <taxon>Metazoa</taxon>
        <taxon>Ecdysozoa</taxon>
        <taxon>Arthropoda</taxon>
        <taxon>Hexapoda</taxon>
        <taxon>Insecta</taxon>
        <taxon>Pterygota</taxon>
        <taxon>Neoptera</taxon>
        <taxon>Paraneoptera</taxon>
        <taxon>Hemiptera</taxon>
        <taxon>Auchenorrhyncha</taxon>
        <taxon>Membracoidea</taxon>
        <taxon>Cicadellidae</taxon>
        <taxon>Cicadellinae</taxon>
        <taxon>Cicadellini</taxon>
        <taxon>Graphocephala</taxon>
    </lineage>
</organism>
<feature type="region of interest" description="Disordered" evidence="1">
    <location>
        <begin position="1"/>
        <end position="60"/>
    </location>
</feature>
<protein>
    <submittedName>
        <fullName evidence="2">Uncharacterized protein</fullName>
    </submittedName>
</protein>
<feature type="compositionally biased region" description="Acidic residues" evidence="1">
    <location>
        <begin position="13"/>
        <end position="32"/>
    </location>
</feature>
<feature type="compositionally biased region" description="Polar residues" evidence="1">
    <location>
        <begin position="1"/>
        <end position="10"/>
    </location>
</feature>